<name>A0A6D2KPB1_9BRAS</name>
<organism evidence="2 3">
    <name type="scientific">Microthlaspi erraticum</name>
    <dbReference type="NCBI Taxonomy" id="1685480"/>
    <lineage>
        <taxon>Eukaryota</taxon>
        <taxon>Viridiplantae</taxon>
        <taxon>Streptophyta</taxon>
        <taxon>Embryophyta</taxon>
        <taxon>Tracheophyta</taxon>
        <taxon>Spermatophyta</taxon>
        <taxon>Magnoliopsida</taxon>
        <taxon>eudicotyledons</taxon>
        <taxon>Gunneridae</taxon>
        <taxon>Pentapetalae</taxon>
        <taxon>rosids</taxon>
        <taxon>malvids</taxon>
        <taxon>Brassicales</taxon>
        <taxon>Brassicaceae</taxon>
        <taxon>Coluteocarpeae</taxon>
        <taxon>Microthlaspi</taxon>
    </lineage>
</organism>
<accession>A0A6D2KPB1</accession>
<dbReference type="OrthoDB" id="550575at2759"/>
<evidence type="ECO:0000313" key="2">
    <source>
        <dbReference type="EMBL" id="CAA7058782.1"/>
    </source>
</evidence>
<keyword evidence="3" id="KW-1185">Reference proteome</keyword>
<dbReference type="AlphaFoldDB" id="A0A6D2KPB1"/>
<dbReference type="EMBL" id="CACVBM020001738">
    <property type="protein sequence ID" value="CAA7058782.1"/>
    <property type="molecule type" value="Genomic_DNA"/>
</dbReference>
<reference evidence="2 3" key="1">
    <citation type="submission" date="2020-01" db="EMBL/GenBank/DDBJ databases">
        <authorList>
            <person name="Mishra B."/>
        </authorList>
    </citation>
    <scope>NUCLEOTIDE SEQUENCE [LARGE SCALE GENOMIC DNA]</scope>
</reference>
<dbReference type="EMBL" id="CACVBM020001311">
    <property type="protein sequence ID" value="CAA7044952.1"/>
    <property type="molecule type" value="Genomic_DNA"/>
</dbReference>
<dbReference type="Proteomes" id="UP000467841">
    <property type="component" value="Unassembled WGS sequence"/>
</dbReference>
<gene>
    <name evidence="1" type="ORF">MERR_LOCUS32187</name>
    <name evidence="2" type="ORF">MERR_LOCUS46018</name>
</gene>
<evidence type="ECO:0000313" key="3">
    <source>
        <dbReference type="Proteomes" id="UP000467841"/>
    </source>
</evidence>
<protein>
    <submittedName>
        <fullName evidence="2">Uncharacterized protein</fullName>
    </submittedName>
</protein>
<proteinExistence type="predicted"/>
<evidence type="ECO:0000313" key="1">
    <source>
        <dbReference type="EMBL" id="CAA7044952.1"/>
    </source>
</evidence>
<sequence length="170" mass="19650">MVGMNCKNLEILKRNLMDPCEVERLEHMRRFVPHTYGEKTAIDIYGNADAHKIGRHMRQLKHLELRFSSMNDKDLLSSCRDGVWFDSLCLSWQSRYSWARLLQMEQWSPRRSYSRVIRATSPVVNSISVSFTIGLKVLTEILTFATAFESSNSRSSPISLPILQMSSSFQ</sequence>